<dbReference type="EMBL" id="NEVH01007425">
    <property type="protein sequence ID" value="PNF35700.1"/>
    <property type="molecule type" value="Genomic_DNA"/>
</dbReference>
<sequence>LCRISQEEMSIFWEIIRSKKLYKHMCPIPNGFRDRATFLYTTDEQHAVSSHDTLYRRATRYVLARVTKSIDVEGGIFENVLY</sequence>
<organism evidence="1 2">
    <name type="scientific">Cryptotermes secundus</name>
    <dbReference type="NCBI Taxonomy" id="105785"/>
    <lineage>
        <taxon>Eukaryota</taxon>
        <taxon>Metazoa</taxon>
        <taxon>Ecdysozoa</taxon>
        <taxon>Arthropoda</taxon>
        <taxon>Hexapoda</taxon>
        <taxon>Insecta</taxon>
        <taxon>Pterygota</taxon>
        <taxon>Neoptera</taxon>
        <taxon>Polyneoptera</taxon>
        <taxon>Dictyoptera</taxon>
        <taxon>Blattodea</taxon>
        <taxon>Blattoidea</taxon>
        <taxon>Termitoidae</taxon>
        <taxon>Kalotermitidae</taxon>
        <taxon>Cryptotermitinae</taxon>
        <taxon>Cryptotermes</taxon>
    </lineage>
</organism>
<protein>
    <submittedName>
        <fullName evidence="1">Uncharacterized protein</fullName>
    </submittedName>
</protein>
<proteinExistence type="predicted"/>
<keyword evidence="2" id="KW-1185">Reference proteome</keyword>
<accession>A0A2J7R4E1</accession>
<dbReference type="Proteomes" id="UP000235965">
    <property type="component" value="Unassembled WGS sequence"/>
</dbReference>
<comment type="caution">
    <text evidence="1">The sequence shown here is derived from an EMBL/GenBank/DDBJ whole genome shotgun (WGS) entry which is preliminary data.</text>
</comment>
<dbReference type="InParanoid" id="A0A2J7R4E1"/>
<evidence type="ECO:0000313" key="1">
    <source>
        <dbReference type="EMBL" id="PNF35700.1"/>
    </source>
</evidence>
<reference evidence="1 2" key="1">
    <citation type="submission" date="2017-12" db="EMBL/GenBank/DDBJ databases">
        <title>Hemimetabolous genomes reveal molecular basis of termite eusociality.</title>
        <authorList>
            <person name="Harrison M.C."/>
            <person name="Jongepier E."/>
            <person name="Robertson H.M."/>
            <person name="Arning N."/>
            <person name="Bitard-Feildel T."/>
            <person name="Chao H."/>
            <person name="Childers C.P."/>
            <person name="Dinh H."/>
            <person name="Doddapaneni H."/>
            <person name="Dugan S."/>
            <person name="Gowin J."/>
            <person name="Greiner C."/>
            <person name="Han Y."/>
            <person name="Hu H."/>
            <person name="Hughes D.S.T."/>
            <person name="Huylmans A.-K."/>
            <person name="Kemena C."/>
            <person name="Kremer L.P.M."/>
            <person name="Lee S.L."/>
            <person name="Lopez-Ezquerra A."/>
            <person name="Mallet L."/>
            <person name="Monroy-Kuhn J.M."/>
            <person name="Moser A."/>
            <person name="Murali S.C."/>
            <person name="Muzny D.M."/>
            <person name="Otani S."/>
            <person name="Piulachs M.-D."/>
            <person name="Poelchau M."/>
            <person name="Qu J."/>
            <person name="Schaub F."/>
            <person name="Wada-Katsumata A."/>
            <person name="Worley K.C."/>
            <person name="Xie Q."/>
            <person name="Ylla G."/>
            <person name="Poulsen M."/>
            <person name="Gibbs R.A."/>
            <person name="Schal C."/>
            <person name="Richards S."/>
            <person name="Belles X."/>
            <person name="Korb J."/>
            <person name="Bornberg-Bauer E."/>
        </authorList>
    </citation>
    <scope>NUCLEOTIDE SEQUENCE [LARGE SCALE GENOMIC DNA]</scope>
    <source>
        <tissue evidence="1">Whole body</tissue>
    </source>
</reference>
<evidence type="ECO:0000313" key="2">
    <source>
        <dbReference type="Proteomes" id="UP000235965"/>
    </source>
</evidence>
<gene>
    <name evidence="1" type="ORF">B7P43_G16990</name>
</gene>
<dbReference type="AlphaFoldDB" id="A0A2J7R4E1"/>
<feature type="non-terminal residue" evidence="1">
    <location>
        <position position="1"/>
    </location>
</feature>
<name>A0A2J7R4E1_9NEOP</name>